<name>A0A8H6ME40_9AGAR</name>
<feature type="region of interest" description="Disordered" evidence="1">
    <location>
        <begin position="94"/>
        <end position="135"/>
    </location>
</feature>
<accession>A0A8H6ME40</accession>
<reference evidence="2 3" key="1">
    <citation type="submission" date="2020-07" db="EMBL/GenBank/DDBJ databases">
        <title>Comparative genomics of pyrophilous fungi reveals a link between fire events and developmental genes.</title>
        <authorList>
            <consortium name="DOE Joint Genome Institute"/>
            <person name="Steindorff A.S."/>
            <person name="Carver A."/>
            <person name="Calhoun S."/>
            <person name="Stillman K."/>
            <person name="Liu H."/>
            <person name="Lipzen A."/>
            <person name="Pangilinan J."/>
            <person name="Labutti K."/>
            <person name="Bruns T.D."/>
            <person name="Grigoriev I.V."/>
        </authorList>
    </citation>
    <scope>NUCLEOTIDE SEQUENCE [LARGE SCALE GENOMIC DNA]</scope>
    <source>
        <strain evidence="2 3">CBS 144469</strain>
    </source>
</reference>
<feature type="region of interest" description="Disordered" evidence="1">
    <location>
        <begin position="16"/>
        <end position="55"/>
    </location>
</feature>
<evidence type="ECO:0000256" key="1">
    <source>
        <dbReference type="SAM" id="MobiDB-lite"/>
    </source>
</evidence>
<evidence type="ECO:0000313" key="3">
    <source>
        <dbReference type="Proteomes" id="UP000521943"/>
    </source>
</evidence>
<evidence type="ECO:0000313" key="2">
    <source>
        <dbReference type="EMBL" id="KAF6765978.1"/>
    </source>
</evidence>
<comment type="caution">
    <text evidence="2">The sequence shown here is derived from an EMBL/GenBank/DDBJ whole genome shotgun (WGS) entry which is preliminary data.</text>
</comment>
<dbReference type="EMBL" id="JACGCI010000001">
    <property type="protein sequence ID" value="KAF6765978.1"/>
    <property type="molecule type" value="Genomic_DNA"/>
</dbReference>
<dbReference type="Proteomes" id="UP000521943">
    <property type="component" value="Unassembled WGS sequence"/>
</dbReference>
<dbReference type="AlphaFoldDB" id="A0A8H6ME40"/>
<proteinExistence type="predicted"/>
<keyword evidence="3" id="KW-1185">Reference proteome</keyword>
<gene>
    <name evidence="2" type="ORF">DFP72DRAFT_1057174</name>
</gene>
<protein>
    <submittedName>
        <fullName evidence="2">Uncharacterized protein</fullName>
    </submittedName>
</protein>
<sequence length="135" mass="14160">MYGVVWAAVRTWAAGGRATASHGSNARTRGRRPTNLSASGDPNASGGASIPKRGAGTVNLEISSSQKISKYARTVRPNFELTVRLQANVQGMGAMEVAPNGSQSTEVGESLRTEEIQQAPLFKQVPTDHQPKGAG</sequence>
<organism evidence="2 3">
    <name type="scientific">Ephemerocybe angulata</name>
    <dbReference type="NCBI Taxonomy" id="980116"/>
    <lineage>
        <taxon>Eukaryota</taxon>
        <taxon>Fungi</taxon>
        <taxon>Dikarya</taxon>
        <taxon>Basidiomycota</taxon>
        <taxon>Agaricomycotina</taxon>
        <taxon>Agaricomycetes</taxon>
        <taxon>Agaricomycetidae</taxon>
        <taxon>Agaricales</taxon>
        <taxon>Agaricineae</taxon>
        <taxon>Psathyrellaceae</taxon>
        <taxon>Ephemerocybe</taxon>
    </lineage>
</organism>